<name>A0A9Q1JQY5_9CARY</name>
<dbReference type="Gene3D" id="3.60.10.10">
    <property type="entry name" value="Endonuclease/exonuclease/phosphatase"/>
    <property type="match status" value="1"/>
</dbReference>
<organism evidence="1 2">
    <name type="scientific">Carnegiea gigantea</name>
    <dbReference type="NCBI Taxonomy" id="171969"/>
    <lineage>
        <taxon>Eukaryota</taxon>
        <taxon>Viridiplantae</taxon>
        <taxon>Streptophyta</taxon>
        <taxon>Embryophyta</taxon>
        <taxon>Tracheophyta</taxon>
        <taxon>Spermatophyta</taxon>
        <taxon>Magnoliopsida</taxon>
        <taxon>eudicotyledons</taxon>
        <taxon>Gunneridae</taxon>
        <taxon>Pentapetalae</taxon>
        <taxon>Caryophyllales</taxon>
        <taxon>Cactineae</taxon>
        <taxon>Cactaceae</taxon>
        <taxon>Cactoideae</taxon>
        <taxon>Echinocereeae</taxon>
        <taxon>Carnegiea</taxon>
    </lineage>
</organism>
<reference evidence="1" key="1">
    <citation type="submission" date="2022-04" db="EMBL/GenBank/DDBJ databases">
        <title>Carnegiea gigantea Genome sequencing and assembly v2.</title>
        <authorList>
            <person name="Copetti D."/>
            <person name="Sanderson M.J."/>
            <person name="Burquez A."/>
            <person name="Wojciechowski M.F."/>
        </authorList>
    </citation>
    <scope>NUCLEOTIDE SEQUENCE</scope>
    <source>
        <strain evidence="1">SGP5-SGP5p</strain>
        <tissue evidence="1">Aerial part</tissue>
    </source>
</reference>
<dbReference type="AlphaFoldDB" id="A0A9Q1JQY5"/>
<dbReference type="PANTHER" id="PTHR33710">
    <property type="entry name" value="BNAC02G09200D PROTEIN"/>
    <property type="match status" value="1"/>
</dbReference>
<comment type="caution">
    <text evidence="1">The sequence shown here is derived from an EMBL/GenBank/DDBJ whole genome shotgun (WGS) entry which is preliminary data.</text>
</comment>
<dbReference type="PANTHER" id="PTHR33710:SF71">
    <property type="entry name" value="ENDONUCLEASE_EXONUCLEASE_PHOSPHATASE DOMAIN-CONTAINING PROTEIN"/>
    <property type="match status" value="1"/>
</dbReference>
<sequence length="190" mass="22150">MDRLSHNSTYYWFIGGDFNSLLALNERVGGDQVSYIEIEEFISCVDDYQLQELKYIGFNFTCSNQQRNTKVFSRLDRFLANKATLDAYPKVFINPLLLLLHHTMTKRKKPFYFFNMWTQALGFKEAEVKGSSMYQVVTTLKRLNKPLRQLNKEAYGHVHHEVVKTQQELHQVQHDIHAQPMDGEAATATI</sequence>
<keyword evidence="2" id="KW-1185">Reference proteome</keyword>
<evidence type="ECO:0000313" key="2">
    <source>
        <dbReference type="Proteomes" id="UP001153076"/>
    </source>
</evidence>
<protein>
    <submittedName>
        <fullName evidence="1">Uncharacterized protein</fullName>
    </submittedName>
</protein>
<dbReference type="InterPro" id="IPR036691">
    <property type="entry name" value="Endo/exonu/phosph_ase_sf"/>
</dbReference>
<dbReference type="Proteomes" id="UP001153076">
    <property type="component" value="Unassembled WGS sequence"/>
</dbReference>
<dbReference type="EMBL" id="JAKOGI010000914">
    <property type="protein sequence ID" value="KAJ8429272.1"/>
    <property type="molecule type" value="Genomic_DNA"/>
</dbReference>
<dbReference type="OrthoDB" id="1001388at2759"/>
<accession>A0A9Q1JQY5</accession>
<evidence type="ECO:0000313" key="1">
    <source>
        <dbReference type="EMBL" id="KAJ8429272.1"/>
    </source>
</evidence>
<dbReference type="SUPFAM" id="SSF56219">
    <property type="entry name" value="DNase I-like"/>
    <property type="match status" value="1"/>
</dbReference>
<proteinExistence type="predicted"/>
<gene>
    <name evidence="1" type="ORF">Cgig2_000760</name>
</gene>